<dbReference type="SMART" id="SM00360">
    <property type="entry name" value="RRM"/>
    <property type="match status" value="1"/>
</dbReference>
<dbReference type="InterPro" id="IPR056870">
    <property type="entry name" value="TTC3/DZIP3/RBM44-like_helical"/>
</dbReference>
<dbReference type="GO" id="GO:0000398">
    <property type="term" value="P:mRNA splicing, via spliceosome"/>
    <property type="evidence" value="ECO:0007669"/>
    <property type="project" value="TreeGrafter"/>
</dbReference>
<dbReference type="Pfam" id="PF24905">
    <property type="entry name" value="TTC3_9th"/>
    <property type="match status" value="1"/>
</dbReference>
<dbReference type="PANTHER" id="PTHR48026:SF8">
    <property type="entry name" value="RNA-BINDING PROTEIN 44"/>
    <property type="match status" value="1"/>
</dbReference>
<organism evidence="5 6">
    <name type="scientific">Phascolarctos cinereus</name>
    <name type="common">Koala</name>
    <dbReference type="NCBI Taxonomy" id="38626"/>
    <lineage>
        <taxon>Eukaryota</taxon>
        <taxon>Metazoa</taxon>
        <taxon>Chordata</taxon>
        <taxon>Craniata</taxon>
        <taxon>Vertebrata</taxon>
        <taxon>Euteleostomi</taxon>
        <taxon>Mammalia</taxon>
        <taxon>Metatheria</taxon>
        <taxon>Diprotodontia</taxon>
        <taxon>Phascolarctidae</taxon>
        <taxon>Phascolarctos</taxon>
    </lineage>
</organism>
<keyword evidence="5" id="KW-1185">Reference proteome</keyword>
<accession>A0A6P5J0P0</accession>
<feature type="domain" description="RRM" evidence="4">
    <location>
        <begin position="870"/>
        <end position="943"/>
    </location>
</feature>
<dbReference type="KEGG" id="pcw:110198096"/>
<name>A0A6P5J0P0_PHACI</name>
<dbReference type="AlphaFoldDB" id="A0A6P5J0P0"/>
<dbReference type="FunCoup" id="A0A6P5J0P0">
    <property type="interactions" value="178"/>
</dbReference>
<evidence type="ECO:0000256" key="1">
    <source>
        <dbReference type="ARBA" id="ARBA00022884"/>
    </source>
</evidence>
<dbReference type="RefSeq" id="XP_020827895.1">
    <property type="nucleotide sequence ID" value="XM_020972236.1"/>
</dbReference>
<feature type="region of interest" description="Disordered" evidence="3">
    <location>
        <begin position="345"/>
        <end position="370"/>
    </location>
</feature>
<evidence type="ECO:0000313" key="6">
    <source>
        <dbReference type="RefSeq" id="XP_020827895.1"/>
    </source>
</evidence>
<feature type="region of interest" description="Disordered" evidence="3">
    <location>
        <begin position="990"/>
        <end position="1023"/>
    </location>
</feature>
<feature type="compositionally biased region" description="Polar residues" evidence="3">
    <location>
        <begin position="345"/>
        <end position="359"/>
    </location>
</feature>
<evidence type="ECO:0000256" key="2">
    <source>
        <dbReference type="PROSITE-ProRule" id="PRU00176"/>
    </source>
</evidence>
<dbReference type="SUPFAM" id="SSF54928">
    <property type="entry name" value="RNA-binding domain, RBD"/>
    <property type="match status" value="1"/>
</dbReference>
<feature type="region of interest" description="Disordered" evidence="3">
    <location>
        <begin position="835"/>
        <end position="863"/>
    </location>
</feature>
<reference evidence="6" key="1">
    <citation type="submission" date="2025-08" db="UniProtKB">
        <authorList>
            <consortium name="RefSeq"/>
        </authorList>
    </citation>
    <scope>IDENTIFICATION</scope>
    <source>
        <tissue evidence="6">Spleen</tissue>
    </source>
</reference>
<evidence type="ECO:0000313" key="5">
    <source>
        <dbReference type="Proteomes" id="UP000515140"/>
    </source>
</evidence>
<dbReference type="Gene3D" id="3.30.70.330">
    <property type="match status" value="1"/>
</dbReference>
<evidence type="ECO:0000256" key="3">
    <source>
        <dbReference type="SAM" id="MobiDB-lite"/>
    </source>
</evidence>
<feature type="region of interest" description="Disordered" evidence="3">
    <location>
        <begin position="1126"/>
        <end position="1146"/>
    </location>
</feature>
<dbReference type="GeneID" id="110198096"/>
<feature type="region of interest" description="Disordered" evidence="3">
    <location>
        <begin position="1"/>
        <end position="28"/>
    </location>
</feature>
<feature type="compositionally biased region" description="Basic and acidic residues" evidence="3">
    <location>
        <begin position="843"/>
        <end position="863"/>
    </location>
</feature>
<evidence type="ECO:0000259" key="4">
    <source>
        <dbReference type="PROSITE" id="PS50102"/>
    </source>
</evidence>
<proteinExistence type="predicted"/>
<sequence>MEVRSGGGGRGRRPTLSGGQEPGRRRRRDVVVAAVAVAEQLPRARAPDEPSSPKRKQFFLASHYCDKNISGESLFTISHDHCNFLILEQMDKDNMSLLDKGEVSELSFSGSPPASLGRVPYQSSDLSGIVDYALLNDTYSINIPDSDSKLKEHFMYLSSEADLEMQKEEQFFDILKDQNKDSRVLEGICRNVDYKEIIGSDVQKLDLGEDSQQEYHSAEEQDCSGYHLDFDQIKTLCTRNSEVIEMENPDYEIDCANGLGKNHVNKLEGGTFFSCKSTPTHTQEEDMAAMPELHDYLSLTEYHGQKSCSCGEQETSFTNQSLLDGMVHMSDTAEEQDVACSQTSQLLSSPGIPQQTCKASISPDKREPQMTEKKDVCGEAGEENTILKSMENPGLFLERASAVSQQPSKCWQSSTTFIFDESDISACDQLCYKFIQSTNKPGLDFPMTMPKVSAKESHLIEEDSPTKAASKTHLIDVEPKYPKHSVGAASAAVTVNQIVDASSDFRACFTTSRATSARSSVASTSSNTEITMMNKTRPGEWPEEKLRSIACNTDWSCLQQWAEEECHSRGIFPKDQEKSFPVENSKANDSFLIKDCLELKNKFDVKDIKKNPESLCQPSKDVERDVSSKCCQKTLQRAIKAELLLLKAHYQMCHQHCWKIYRLVMEEKESFTRNFASDFAKTELGSALLSLFGDLKFKYLSMREKITKGVPLDELPPLSVESKLSPFFSTFIPSKLMNEDSHIFSGPNSGLIDVTDACNTDPSATNLKRTLSQTAHASENCHPKQETSAKNESRKTRDLNVGIRNLKRVDEDYTKCQEISEAWFDAKENLTGIDCSEIPRNQTEQDRRNPEFTPEKKIREPSRKEPNRNYLIHVGSLCPSVSETDLMAHFQKYQVSEVSICTSHNYRYASLVFKKANKAKMAVEEMNGKEINGKSVNVRLVKTPVENAMPLSFRNESRLALGGLEKTMDSKGSGSALPPAKLPAHVLRPPGPEQENISLSVDQKSGKKGFKQNKPVKSLPETPLPYIPPNTLNLGSFTRLLKKLEGLHPDVNRDTIIDALQEVRTNNKGFLSGLSLTTIVEMTTSVLRNSAFKKEEKKHCEENPQKKVLEDKPIVEAQLRDLAQSRPAAVISAGGSPEGHQGSASF</sequence>
<dbReference type="Pfam" id="PF00076">
    <property type="entry name" value="RRM_1"/>
    <property type="match status" value="1"/>
</dbReference>
<dbReference type="GO" id="GO:0071013">
    <property type="term" value="C:catalytic step 2 spliceosome"/>
    <property type="evidence" value="ECO:0007669"/>
    <property type="project" value="TreeGrafter"/>
</dbReference>
<keyword evidence="1 2" id="KW-0694">RNA-binding</keyword>
<dbReference type="InterPro" id="IPR035979">
    <property type="entry name" value="RBD_domain_sf"/>
</dbReference>
<protein>
    <submittedName>
        <fullName evidence="6">RNA-binding protein 44 isoform X1</fullName>
    </submittedName>
</protein>
<dbReference type="InParanoid" id="A0A6P5J0P0"/>
<dbReference type="InterPro" id="IPR000504">
    <property type="entry name" value="RRM_dom"/>
</dbReference>
<dbReference type="GO" id="GO:0003730">
    <property type="term" value="F:mRNA 3'-UTR binding"/>
    <property type="evidence" value="ECO:0007669"/>
    <property type="project" value="TreeGrafter"/>
</dbReference>
<gene>
    <name evidence="6" type="primary">RBM44</name>
</gene>
<dbReference type="PROSITE" id="PS50102">
    <property type="entry name" value="RRM"/>
    <property type="match status" value="1"/>
</dbReference>
<dbReference type="CTD" id="375316"/>
<dbReference type="PANTHER" id="PTHR48026">
    <property type="entry name" value="HOMOLOGOUS TO DROSOPHILA SQD (SQUID) PROTEIN"/>
    <property type="match status" value="1"/>
</dbReference>
<feature type="compositionally biased region" description="Basic and acidic residues" evidence="3">
    <location>
        <begin position="779"/>
        <end position="796"/>
    </location>
</feature>
<dbReference type="InterPro" id="IPR012677">
    <property type="entry name" value="Nucleotide-bd_a/b_plait_sf"/>
</dbReference>
<feature type="region of interest" description="Disordered" evidence="3">
    <location>
        <begin position="774"/>
        <end position="796"/>
    </location>
</feature>
<dbReference type="Proteomes" id="UP000515140">
    <property type="component" value="Unplaced"/>
</dbReference>